<dbReference type="GO" id="GO:0003777">
    <property type="term" value="F:microtubule motor activity"/>
    <property type="evidence" value="ECO:0007669"/>
    <property type="project" value="InterPro"/>
</dbReference>
<evidence type="ECO:0000256" key="1">
    <source>
        <dbReference type="ARBA" id="ARBA00022741"/>
    </source>
</evidence>
<keyword evidence="10" id="KW-1185">Reference proteome</keyword>
<dbReference type="AlphaFoldDB" id="A0AA36N0I6"/>
<feature type="compositionally biased region" description="Low complexity" evidence="7">
    <location>
        <begin position="14"/>
        <end position="29"/>
    </location>
</feature>
<dbReference type="Proteomes" id="UP001178507">
    <property type="component" value="Unassembled WGS sequence"/>
</dbReference>
<dbReference type="GO" id="GO:0008017">
    <property type="term" value="F:microtubule binding"/>
    <property type="evidence" value="ECO:0007669"/>
    <property type="project" value="InterPro"/>
</dbReference>
<organism evidence="9 10">
    <name type="scientific">Effrenium voratum</name>
    <dbReference type="NCBI Taxonomy" id="2562239"/>
    <lineage>
        <taxon>Eukaryota</taxon>
        <taxon>Sar</taxon>
        <taxon>Alveolata</taxon>
        <taxon>Dinophyceae</taxon>
        <taxon>Suessiales</taxon>
        <taxon>Symbiodiniaceae</taxon>
        <taxon>Effrenium</taxon>
    </lineage>
</organism>
<dbReference type="SUPFAM" id="SSF52540">
    <property type="entry name" value="P-loop containing nucleoside triphosphate hydrolases"/>
    <property type="match status" value="1"/>
</dbReference>
<dbReference type="Pfam" id="PF00225">
    <property type="entry name" value="Kinesin"/>
    <property type="match status" value="1"/>
</dbReference>
<dbReference type="Gene3D" id="3.40.850.10">
    <property type="entry name" value="Kinesin motor domain"/>
    <property type="match status" value="1"/>
</dbReference>
<sequence>MNSPKSDRGDVSRLRLSFSSRRSSPGRRSSPSRRRASPREKKEEVKVVVRLRPPMEQMNQLAYFVEADPTKLLGYSQEESGRSSPSRACVGLRGRPQASFGGFEPLSKVEELQFSRVVGPEEDTLQMYSVLGLKGLIGGITDGFQETVFAYGQTGSGKTHTILGSPQELGLLQLCAKELFAAVFATGAEEKHRRVQLVCLEIKNDEVLNLLPEGNATASQEADIFCHKGRRYGYQRVTVWSYEETMVLLQQAIASREVGSSYVNSESSRSHMLVRFLVKTLRAEHGQLAEGVVGSLTLVDLAGNERESGTNGTAINVSLTHLNRMLVKMQDRQLDEWEPQICQGVLWLEVLSIAGNELCSVKLPRASTLQSIKEEISRAVNCNVTGSDLLCFNDETWEVPSMQPLQPIDASRVEVTWVKKEGFLIGDQLFYCGPGLALNSLVQRGARCQVKSGDTFHNYFNVFFPESRCTLAVHRQHLVRMRPGEQRLPPGLQVGDVFYYTGPPRKGQGNALLPAGACGEVVEPGLL</sequence>
<keyword evidence="6" id="KW-0493">Microtubule</keyword>
<dbReference type="PROSITE" id="PS50067">
    <property type="entry name" value="KINESIN_MOTOR_2"/>
    <property type="match status" value="1"/>
</dbReference>
<dbReference type="PROSITE" id="PS00411">
    <property type="entry name" value="KINESIN_MOTOR_1"/>
    <property type="match status" value="1"/>
</dbReference>
<dbReference type="EMBL" id="CAUJNA010001222">
    <property type="protein sequence ID" value="CAJ1385293.1"/>
    <property type="molecule type" value="Genomic_DNA"/>
</dbReference>
<evidence type="ECO:0000256" key="3">
    <source>
        <dbReference type="ARBA" id="ARBA00023054"/>
    </source>
</evidence>
<evidence type="ECO:0000256" key="6">
    <source>
        <dbReference type="RuleBase" id="RU000394"/>
    </source>
</evidence>
<evidence type="ECO:0000256" key="7">
    <source>
        <dbReference type="SAM" id="MobiDB-lite"/>
    </source>
</evidence>
<dbReference type="GO" id="GO:0007018">
    <property type="term" value="P:microtubule-based movement"/>
    <property type="evidence" value="ECO:0007669"/>
    <property type="project" value="InterPro"/>
</dbReference>
<evidence type="ECO:0000256" key="5">
    <source>
        <dbReference type="PROSITE-ProRule" id="PRU00283"/>
    </source>
</evidence>
<keyword evidence="1 5" id="KW-0547">Nucleotide-binding</keyword>
<evidence type="ECO:0000256" key="2">
    <source>
        <dbReference type="ARBA" id="ARBA00022840"/>
    </source>
</evidence>
<comment type="similarity">
    <text evidence="5 6">Belongs to the TRAFAC class myosin-kinesin ATPase superfamily. Kinesin family.</text>
</comment>
<keyword evidence="2 5" id="KW-0067">ATP-binding</keyword>
<dbReference type="InterPro" id="IPR019821">
    <property type="entry name" value="Kinesin_motor_CS"/>
</dbReference>
<feature type="compositionally biased region" description="Basic and acidic residues" evidence="7">
    <location>
        <begin position="1"/>
        <end position="13"/>
    </location>
</feature>
<feature type="non-terminal residue" evidence="9">
    <location>
        <position position="527"/>
    </location>
</feature>
<dbReference type="PANTHER" id="PTHR47968">
    <property type="entry name" value="CENTROMERE PROTEIN E"/>
    <property type="match status" value="1"/>
</dbReference>
<keyword evidence="4 5" id="KW-0505">Motor protein</keyword>
<reference evidence="9" key="1">
    <citation type="submission" date="2023-08" db="EMBL/GenBank/DDBJ databases">
        <authorList>
            <person name="Chen Y."/>
            <person name="Shah S."/>
            <person name="Dougan E. K."/>
            <person name="Thang M."/>
            <person name="Chan C."/>
        </authorList>
    </citation>
    <scope>NUCLEOTIDE SEQUENCE</scope>
</reference>
<gene>
    <name evidence="9" type="ORF">EVOR1521_LOCUS11923</name>
</gene>
<dbReference type="GO" id="GO:0005874">
    <property type="term" value="C:microtubule"/>
    <property type="evidence" value="ECO:0007669"/>
    <property type="project" value="UniProtKB-KW"/>
</dbReference>
<evidence type="ECO:0000313" key="9">
    <source>
        <dbReference type="EMBL" id="CAJ1385293.1"/>
    </source>
</evidence>
<evidence type="ECO:0000259" key="8">
    <source>
        <dbReference type="PROSITE" id="PS50067"/>
    </source>
</evidence>
<feature type="binding site" evidence="5">
    <location>
        <begin position="152"/>
        <end position="159"/>
    </location>
    <ligand>
        <name>ATP</name>
        <dbReference type="ChEBI" id="CHEBI:30616"/>
    </ligand>
</feature>
<dbReference type="PRINTS" id="PR00380">
    <property type="entry name" value="KINESINHEAVY"/>
</dbReference>
<protein>
    <recommendedName>
        <fullName evidence="6">Kinesin-like protein</fullName>
    </recommendedName>
</protein>
<proteinExistence type="inferred from homology"/>
<name>A0AA36N0I6_9DINO</name>
<comment type="caution">
    <text evidence="9">The sequence shown here is derived from an EMBL/GenBank/DDBJ whole genome shotgun (WGS) entry which is preliminary data.</text>
</comment>
<dbReference type="InterPro" id="IPR027417">
    <property type="entry name" value="P-loop_NTPase"/>
</dbReference>
<feature type="region of interest" description="Disordered" evidence="7">
    <location>
        <begin position="1"/>
        <end position="45"/>
    </location>
</feature>
<dbReference type="GO" id="GO:0005524">
    <property type="term" value="F:ATP binding"/>
    <property type="evidence" value="ECO:0007669"/>
    <property type="project" value="UniProtKB-UniRule"/>
</dbReference>
<evidence type="ECO:0000313" key="10">
    <source>
        <dbReference type="Proteomes" id="UP001178507"/>
    </source>
</evidence>
<dbReference type="InterPro" id="IPR027640">
    <property type="entry name" value="Kinesin-like_fam"/>
</dbReference>
<feature type="domain" description="Kinesin motor" evidence="8">
    <location>
        <begin position="44"/>
        <end position="324"/>
    </location>
</feature>
<dbReference type="InterPro" id="IPR036961">
    <property type="entry name" value="Kinesin_motor_dom_sf"/>
</dbReference>
<dbReference type="SMART" id="SM00129">
    <property type="entry name" value="KISc"/>
    <property type="match status" value="1"/>
</dbReference>
<dbReference type="InterPro" id="IPR001752">
    <property type="entry name" value="Kinesin_motor_dom"/>
</dbReference>
<accession>A0AA36N0I6</accession>
<dbReference type="PANTHER" id="PTHR47968:SF75">
    <property type="entry name" value="CENTROMERE-ASSOCIATED PROTEIN E"/>
    <property type="match status" value="1"/>
</dbReference>
<keyword evidence="3" id="KW-0175">Coiled coil</keyword>
<evidence type="ECO:0000256" key="4">
    <source>
        <dbReference type="ARBA" id="ARBA00023175"/>
    </source>
</evidence>